<dbReference type="Pfam" id="PF12634">
    <property type="entry name" value="Inp1"/>
    <property type="match status" value="1"/>
</dbReference>
<feature type="region of interest" description="Disordered" evidence="6">
    <location>
        <begin position="225"/>
        <end position="260"/>
    </location>
</feature>
<protein>
    <recommendedName>
        <fullName evidence="4">Inheritance of peroxisomes protein 1</fullName>
    </recommendedName>
</protein>
<feature type="region of interest" description="Disordered" evidence="6">
    <location>
        <begin position="594"/>
        <end position="615"/>
    </location>
</feature>
<accession>A0AAN6J9Y2</accession>
<evidence type="ECO:0000256" key="2">
    <source>
        <dbReference type="ARBA" id="ARBA00004421"/>
    </source>
</evidence>
<evidence type="ECO:0000256" key="6">
    <source>
        <dbReference type="SAM" id="MobiDB-lite"/>
    </source>
</evidence>
<evidence type="ECO:0000313" key="8">
    <source>
        <dbReference type="Proteomes" id="UP001168146"/>
    </source>
</evidence>
<comment type="function">
    <text evidence="1">Required for peroxisome inheritance.</text>
</comment>
<evidence type="ECO:0000256" key="3">
    <source>
        <dbReference type="ARBA" id="ARBA00010707"/>
    </source>
</evidence>
<reference evidence="7" key="1">
    <citation type="submission" date="2021-12" db="EMBL/GenBank/DDBJ databases">
        <title>Black yeast isolated from Biological Soil Crust.</title>
        <authorList>
            <person name="Kurbessoian T."/>
        </authorList>
    </citation>
    <scope>NUCLEOTIDE SEQUENCE</scope>
    <source>
        <strain evidence="7">CCFEE 5208</strain>
    </source>
</reference>
<feature type="region of interest" description="Disordered" evidence="6">
    <location>
        <begin position="473"/>
        <end position="522"/>
    </location>
</feature>
<dbReference type="GO" id="GO:0005780">
    <property type="term" value="C:extrinsic component of intraperoxisomal membrane"/>
    <property type="evidence" value="ECO:0007669"/>
    <property type="project" value="InterPro"/>
</dbReference>
<feature type="compositionally biased region" description="Acidic residues" evidence="6">
    <location>
        <begin position="241"/>
        <end position="260"/>
    </location>
</feature>
<feature type="compositionally biased region" description="Low complexity" evidence="6">
    <location>
        <begin position="482"/>
        <end position="515"/>
    </location>
</feature>
<dbReference type="InterPro" id="IPR024758">
    <property type="entry name" value="Inp1"/>
</dbReference>
<feature type="region of interest" description="Disordered" evidence="6">
    <location>
        <begin position="273"/>
        <end position="459"/>
    </location>
</feature>
<keyword evidence="5" id="KW-0472">Membrane</keyword>
<feature type="region of interest" description="Disordered" evidence="6">
    <location>
        <begin position="65"/>
        <end position="84"/>
    </location>
</feature>
<feature type="compositionally biased region" description="Polar residues" evidence="6">
    <location>
        <begin position="294"/>
        <end position="309"/>
    </location>
</feature>
<dbReference type="Proteomes" id="UP001168146">
    <property type="component" value="Unassembled WGS sequence"/>
</dbReference>
<comment type="caution">
    <text evidence="7">The sequence shown here is derived from an EMBL/GenBank/DDBJ whole genome shotgun (WGS) entry which is preliminary data.</text>
</comment>
<gene>
    <name evidence="7" type="ORF">LTR82_006756</name>
</gene>
<evidence type="ECO:0000256" key="4">
    <source>
        <dbReference type="ARBA" id="ARBA00021397"/>
    </source>
</evidence>
<organism evidence="7 8">
    <name type="scientific">Friedmanniomyces endolithicus</name>
    <dbReference type="NCBI Taxonomy" id="329885"/>
    <lineage>
        <taxon>Eukaryota</taxon>
        <taxon>Fungi</taxon>
        <taxon>Dikarya</taxon>
        <taxon>Ascomycota</taxon>
        <taxon>Pezizomycotina</taxon>
        <taxon>Dothideomycetes</taxon>
        <taxon>Dothideomycetidae</taxon>
        <taxon>Mycosphaerellales</taxon>
        <taxon>Teratosphaeriaceae</taxon>
        <taxon>Friedmanniomyces</taxon>
    </lineage>
</organism>
<evidence type="ECO:0000256" key="5">
    <source>
        <dbReference type="ARBA" id="ARBA00023136"/>
    </source>
</evidence>
<sequence length="672" mass="72367">MSSAHPSTPSAPRRIAMNRSFTVPSRLATNTTTAQANPSVEIGATKDVETLYVHPNASIVKFSIAPSSRPSTSSSSSPRSLSSTISPGLLPWTSRTERTLASGPLEIYRVPGSVSFLHSGALLHAILPRSQCWCVDGVSKFTMRVLPDTYYRIELPATTSEDMEKVEELKGVLAKVLFYERTACPFDRGLEEVKPTAEELHERRKSRRVSLGPAKRWRLEGRYSWRPEGGASAGTTGENWAEAEELEESEGEDGEVEDTGAEADKARDELAGGVEQLSVQQQTLARPRELATMRSITAPPQLTALNHTTPGIRDSMHLDGTAELPEPISVPRPHRDPTRLRTFQPMPTDMPPSPPDSSAGLELAEAHVRRQHEESEVGAETSDVEEELQGTDEQGMKRQDALPSQDELPAQGPAPETPSPAHQKHSDITAKRPPSPTQQAATEPRKAPPSRNEQTLPEDPFAAIQARILARRSIGSNPPTPKHTSSPPKPASPSSSSSTSLASRSSHSSASTTRPHLSRSQSTQHNLASAFVHKACAVFLGPPAQLVAIMLRIAARLTGDMLAFGASFVFQSPAGSKRVPGSFDLESLDAEDLEGMEGAREGEEEEEEGEDDFGVPLRSPVRLAKVGRVGRGAEWSGGGGGVLRDRRKGVQPGCSGVQIHAVGMMCSAQAMR</sequence>
<dbReference type="EMBL" id="JASUXU010000017">
    <property type="protein sequence ID" value="KAK0322303.1"/>
    <property type="molecule type" value="Genomic_DNA"/>
</dbReference>
<dbReference type="AlphaFoldDB" id="A0AAN6J9Y2"/>
<feature type="compositionally biased region" description="Basic and acidic residues" evidence="6">
    <location>
        <begin position="364"/>
        <end position="375"/>
    </location>
</feature>
<proteinExistence type="inferred from homology"/>
<comment type="subcellular location">
    <subcellularLocation>
        <location evidence="2">Peroxisome membrane</location>
        <topology evidence="2">Peripheral membrane protein</topology>
    </subcellularLocation>
</comment>
<comment type="similarity">
    <text evidence="3">Belongs to the INP1 family.</text>
</comment>
<dbReference type="GO" id="GO:0045033">
    <property type="term" value="P:peroxisome inheritance"/>
    <property type="evidence" value="ECO:0007669"/>
    <property type="project" value="InterPro"/>
</dbReference>
<evidence type="ECO:0000256" key="1">
    <source>
        <dbReference type="ARBA" id="ARBA00003594"/>
    </source>
</evidence>
<name>A0AAN6J9Y2_9PEZI</name>
<feature type="compositionally biased region" description="Acidic residues" evidence="6">
    <location>
        <begin position="602"/>
        <end position="613"/>
    </location>
</feature>
<evidence type="ECO:0000313" key="7">
    <source>
        <dbReference type="EMBL" id="KAK0322303.1"/>
    </source>
</evidence>